<keyword evidence="3" id="KW-0328">Glycosyltransferase</keyword>
<gene>
    <name evidence="12" type="ORF">JGI4_00881</name>
    <name evidence="11" type="ORF">JGI8_00316</name>
</gene>
<dbReference type="Proteomes" id="UP000182200">
    <property type="component" value="Unassembled WGS sequence"/>
</dbReference>
<evidence type="ECO:0000256" key="5">
    <source>
        <dbReference type="ARBA" id="ARBA00052754"/>
    </source>
</evidence>
<evidence type="ECO:0000256" key="8">
    <source>
        <dbReference type="ARBA" id="ARBA00066821"/>
    </source>
</evidence>
<dbReference type="Gene3D" id="3.40.50.2000">
    <property type="entry name" value="Glycogen Phosphorylase B"/>
    <property type="match status" value="2"/>
</dbReference>
<dbReference type="Pfam" id="PF00982">
    <property type="entry name" value="Glyco_transf_20"/>
    <property type="match status" value="1"/>
</dbReference>
<dbReference type="InterPro" id="IPR006379">
    <property type="entry name" value="HAD-SF_hydro_IIB"/>
</dbReference>
<accession>A0A0P1MK13</accession>
<evidence type="ECO:0000313" key="13">
    <source>
        <dbReference type="Proteomes" id="UP000182011"/>
    </source>
</evidence>
<dbReference type="InterPro" id="IPR003337">
    <property type="entry name" value="Trehalose_PPase"/>
</dbReference>
<dbReference type="Pfam" id="PF02358">
    <property type="entry name" value="Trehalose_PPase"/>
    <property type="match status" value="1"/>
</dbReference>
<dbReference type="EMBL" id="FAOP01000004">
    <property type="protein sequence ID" value="CUU03895.1"/>
    <property type="molecule type" value="Genomic_DNA"/>
</dbReference>
<dbReference type="SUPFAM" id="SSF56784">
    <property type="entry name" value="HAD-like"/>
    <property type="match status" value="1"/>
</dbReference>
<evidence type="ECO:0000256" key="1">
    <source>
        <dbReference type="ARBA" id="ARBA00006330"/>
    </source>
</evidence>
<dbReference type="NCBIfam" id="TIGR01484">
    <property type="entry name" value="HAD-SF-IIB"/>
    <property type="match status" value="1"/>
</dbReference>
<evidence type="ECO:0000256" key="6">
    <source>
        <dbReference type="ARBA" id="ARBA00055920"/>
    </source>
</evidence>
<dbReference type="SUPFAM" id="SSF53756">
    <property type="entry name" value="UDP-Glycosyltransferase/glycogen phosphorylase"/>
    <property type="match status" value="1"/>
</dbReference>
<accession>A0A0P1P6K6</accession>
<name>A0A0P1P6K6_9BACT</name>
<dbReference type="OrthoDB" id="9761633at2"/>
<protein>
    <recommendedName>
        <fullName evidence="9">Glucosylglycerol-phosphate synthase</fullName>
        <ecNumber evidence="8">2.4.1.213</ecNumber>
    </recommendedName>
    <alternativeName>
        <fullName evidence="10">Glucosyl-glycerol-phosphate synthase</fullName>
    </alternativeName>
</protein>
<accession>A0A0S4MY57</accession>
<dbReference type="NCBIfam" id="TIGR00685">
    <property type="entry name" value="T6PP"/>
    <property type="match status" value="1"/>
</dbReference>
<reference evidence="11 14" key="2">
    <citation type="submission" date="2015-11" db="EMBL/GenBank/DDBJ databases">
        <authorList>
            <person name="Varghese N."/>
        </authorList>
    </citation>
    <scope>NUCLEOTIDE SEQUENCE [LARGE SCALE GENOMIC DNA]</scope>
    <source>
        <strain evidence="11 14">JGI-8</strain>
    </source>
</reference>
<dbReference type="EC" id="2.4.1.213" evidence="8"/>
<dbReference type="Proteomes" id="UP000182011">
    <property type="component" value="Unassembled WGS sequence"/>
</dbReference>
<dbReference type="Gene3D" id="3.30.70.1020">
    <property type="entry name" value="Trehalose-6-phosphate phosphatase related protein, domain 2"/>
    <property type="match status" value="1"/>
</dbReference>
<accession>A0A0P1LIR9</accession>
<dbReference type="InterPro" id="IPR036412">
    <property type="entry name" value="HAD-like_sf"/>
</dbReference>
<comment type="catalytic activity">
    <reaction evidence="5">
        <text>ADP-alpha-D-glucose + sn-glycerol 3-phosphate = 2-O-(alpha-D-glucopyranosyl)-sn-glycerol 3-phosphate + ADP + H(+)</text>
        <dbReference type="Rhea" id="RHEA:12881"/>
        <dbReference type="ChEBI" id="CHEBI:15378"/>
        <dbReference type="ChEBI" id="CHEBI:57498"/>
        <dbReference type="ChEBI" id="CHEBI:57597"/>
        <dbReference type="ChEBI" id="CHEBI:87089"/>
        <dbReference type="ChEBI" id="CHEBI:456216"/>
        <dbReference type="EC" id="2.4.1.213"/>
    </reaction>
</comment>
<evidence type="ECO:0000313" key="12">
    <source>
        <dbReference type="EMBL" id="CUU03895.1"/>
    </source>
</evidence>
<evidence type="ECO:0000313" key="14">
    <source>
        <dbReference type="Proteomes" id="UP000182200"/>
    </source>
</evidence>
<evidence type="ECO:0000256" key="9">
    <source>
        <dbReference type="ARBA" id="ARBA00069974"/>
    </source>
</evidence>
<dbReference type="EMBL" id="CZVI01000002">
    <property type="protein sequence ID" value="CUS79412.1"/>
    <property type="molecule type" value="Genomic_DNA"/>
</dbReference>
<comment type="function">
    <text evidence="6">Involved in salt tolerance by producing GG-phosphate from ADP-glucose and glycerol-3-phosphate (G3P), an intermediate in the synthesis of the osmolyte glucosylglycerol (GG).</text>
</comment>
<accession>A0A0P1NUY6</accession>
<dbReference type="InterPro" id="IPR001830">
    <property type="entry name" value="Glyco_trans_20"/>
</dbReference>
<dbReference type="GO" id="GO:0004805">
    <property type="term" value="F:trehalose-phosphatase activity"/>
    <property type="evidence" value="ECO:0007669"/>
    <property type="project" value="TreeGrafter"/>
</dbReference>
<dbReference type="GO" id="GO:0005829">
    <property type="term" value="C:cytosol"/>
    <property type="evidence" value="ECO:0007669"/>
    <property type="project" value="TreeGrafter"/>
</dbReference>
<accession>A0A0P1MG69</accession>
<dbReference type="PANTHER" id="PTHR10788">
    <property type="entry name" value="TREHALOSE-6-PHOSPHATE SYNTHASE"/>
    <property type="match status" value="1"/>
</dbReference>
<dbReference type="GO" id="GO:0005992">
    <property type="term" value="P:trehalose biosynthetic process"/>
    <property type="evidence" value="ECO:0007669"/>
    <property type="project" value="InterPro"/>
</dbReference>
<dbReference type="NCBIfam" id="NF011071">
    <property type="entry name" value="PRK14501.1"/>
    <property type="match status" value="1"/>
</dbReference>
<dbReference type="CDD" id="cd01627">
    <property type="entry name" value="HAD_TPP"/>
    <property type="match status" value="1"/>
</dbReference>
<dbReference type="FunFam" id="3.40.50.2000:FF:000010">
    <property type="entry name" value="Alpha,alpha-trehalose-phosphate synthase"/>
    <property type="match status" value="1"/>
</dbReference>
<dbReference type="GO" id="GO:0003825">
    <property type="term" value="F:alpha,alpha-trehalose-phosphate synthase (UDP-forming) activity"/>
    <property type="evidence" value="ECO:0007669"/>
    <property type="project" value="TreeGrafter"/>
</dbReference>
<accession>A0A0P1LDI9</accession>
<evidence type="ECO:0000256" key="4">
    <source>
        <dbReference type="ARBA" id="ARBA00022679"/>
    </source>
</evidence>
<keyword evidence="14" id="KW-1185">Reference proteome</keyword>
<dbReference type="Gene3D" id="3.40.50.1000">
    <property type="entry name" value="HAD superfamily/HAD-like"/>
    <property type="match status" value="1"/>
</dbReference>
<organism evidence="12 13">
    <name type="scientific">Candidatus Kryptonium thompsonii</name>
    <dbReference type="NCBI Taxonomy" id="1633631"/>
    <lineage>
        <taxon>Bacteria</taxon>
        <taxon>Pseudomonadati</taxon>
        <taxon>Candidatus Kryptoniota</taxon>
        <taxon>Candidatus Kryptonium</taxon>
    </lineage>
</organism>
<reference evidence="12 13" key="1">
    <citation type="submission" date="2015-11" db="EMBL/GenBank/DDBJ databases">
        <authorList>
            <person name="Zhang Y."/>
            <person name="Guo Z."/>
        </authorList>
    </citation>
    <scope>NUCLEOTIDE SEQUENCE [LARGE SCALE GENOMIC DNA]</scope>
    <source>
        <strain evidence="12">JGI-4</strain>
    </source>
</reference>
<dbReference type="CDD" id="cd03788">
    <property type="entry name" value="GT20_TPS"/>
    <property type="match status" value="1"/>
</dbReference>
<evidence type="ECO:0000256" key="7">
    <source>
        <dbReference type="ARBA" id="ARBA00060702"/>
    </source>
</evidence>
<evidence type="ECO:0000256" key="2">
    <source>
        <dbReference type="ARBA" id="ARBA00008799"/>
    </source>
</evidence>
<dbReference type="InterPro" id="IPR023214">
    <property type="entry name" value="HAD_sf"/>
</dbReference>
<dbReference type="STRING" id="1633631.GCA_001442925_00880"/>
<sequence>MRLLIVSNRLPITIEEQESGELLIKQSVGGLVSGISDYLSRLKFSEFLKPDYVWIGFSGIDVDSKQKEKLSKKLFQHYNAWPVFLSKRVVDKFYHGFCNKILWPLFHSFPSYVEWNDEYWQTYIDVNKIFAQEILKIAKEDDIIWIHDYHLMLLPSMLRKEIDNAKIIFSLHIPFPHFEIFQLLPKAWRTGLLKGLLGADIVGFHTYEYSQNFLQSVLRFLGYQNEMGKILTDEGLVKVGTFPMGINFQKFHFALEDQEILSKVETLKEKFKNYKVILSIDRLDYTKGILNRLKAYEQFLKDNPQYFDKVVLIIVVVPGRVGVERYQKTKNEIDEYVGKINGEFGNIEWTPVIYQTKFLPFEDLAVFYNIADVMLVTPLRDGMNLIAKEYVASKKDAKGVLILSEMAGAAKELTEAILVNPYDISEIASAIKEALEMPVEEQTRRNKIMQNRLRKYDIARWGDELIKELLSIKDEQNKFSTKLLVPRLQEKLYSEYKKAERRLILLDYDGTLVPFVASPPKAQPDEELLNLLMKLTDDAKNEVVLLSGRDKETLEKWFSTIGINLVAEHGVWIKEKHEKDWKIVMPLRSDWKGQILPIISTYVDRLPGSFIEEKEFSVAWHYRKSDPEQSSLVVKDAIEYLISFTANLDIQILQGEKIVEIRCGGVNKGSAALYWLSKNNFDFILGIGDDLTDEDLFKALPEEAYTIKVRIGPSNAKFNLYDYSEVRKLLWKLGG</sequence>
<dbReference type="PANTHER" id="PTHR10788:SF106">
    <property type="entry name" value="BCDNA.GH08860"/>
    <property type="match status" value="1"/>
</dbReference>
<dbReference type="AlphaFoldDB" id="A0A0P1P6K6"/>
<accession>A0A0N7MP33</accession>
<evidence type="ECO:0000256" key="3">
    <source>
        <dbReference type="ARBA" id="ARBA00022676"/>
    </source>
</evidence>
<proteinExistence type="inferred from homology"/>
<keyword evidence="4" id="KW-0808">Transferase</keyword>
<evidence type="ECO:0000256" key="10">
    <source>
        <dbReference type="ARBA" id="ARBA00080497"/>
    </source>
</evidence>
<comment type="similarity">
    <text evidence="1">In the C-terminal section; belongs to the trehalose phosphatase family.</text>
</comment>
<comment type="pathway">
    <text evidence="7">Glycan metabolism; glucosylglycerol biosynthesis.</text>
</comment>
<evidence type="ECO:0000313" key="11">
    <source>
        <dbReference type="EMBL" id="CUS79412.1"/>
    </source>
</evidence>
<dbReference type="RefSeq" id="WP_047133677.1">
    <property type="nucleotide sequence ID" value="NZ_CZVI01000002.1"/>
</dbReference>
<comment type="similarity">
    <text evidence="2">Belongs to the glycosyltransferase 20 family.</text>
</comment>
<dbReference type="GO" id="GO:0033828">
    <property type="term" value="F:glucosylglycerol-phosphate synthase activity"/>
    <property type="evidence" value="ECO:0007669"/>
    <property type="project" value="UniProtKB-EC"/>
</dbReference>